<sequence>MTRSEREEVGLATEMNDDNDKILSLPEHMQHHIVSFRRNMNEVVRTSSLSKSWLQTWRSLPINDFDQEFMEEWRFVGFVTMP</sequence>
<proteinExistence type="predicted"/>
<name>A0A2I0HP14_PUNGR</name>
<evidence type="ECO:0008006" key="3">
    <source>
        <dbReference type="Google" id="ProtNLM"/>
    </source>
</evidence>
<keyword evidence="2" id="KW-1185">Reference proteome</keyword>
<accession>A0A2I0HP14</accession>
<dbReference type="InterPro" id="IPR036047">
    <property type="entry name" value="F-box-like_dom_sf"/>
</dbReference>
<reference evidence="1 2" key="1">
    <citation type="submission" date="2017-11" db="EMBL/GenBank/DDBJ databases">
        <title>De-novo sequencing of pomegranate (Punica granatum L.) genome.</title>
        <authorList>
            <person name="Akparov Z."/>
            <person name="Amiraslanov A."/>
            <person name="Hajiyeva S."/>
            <person name="Abbasov M."/>
            <person name="Kaur K."/>
            <person name="Hamwieh A."/>
            <person name="Solovyev V."/>
            <person name="Salamov A."/>
            <person name="Braich B."/>
            <person name="Kosarev P."/>
            <person name="Mahmoud A."/>
            <person name="Hajiyev E."/>
            <person name="Babayeva S."/>
            <person name="Izzatullayeva V."/>
            <person name="Mammadov A."/>
            <person name="Mammadov A."/>
            <person name="Sharifova S."/>
            <person name="Ojaghi J."/>
            <person name="Eynullazada K."/>
            <person name="Bayramov B."/>
            <person name="Abdulazimova A."/>
            <person name="Shahmuradov I."/>
        </authorList>
    </citation>
    <scope>NUCLEOTIDE SEQUENCE [LARGE SCALE GENOMIC DNA]</scope>
    <source>
        <strain evidence="2">cv. AG2017</strain>
        <tissue evidence="1">Leaf</tissue>
    </source>
</reference>
<gene>
    <name evidence="1" type="ORF">CRG98_046176</name>
</gene>
<evidence type="ECO:0000313" key="2">
    <source>
        <dbReference type="Proteomes" id="UP000233551"/>
    </source>
</evidence>
<dbReference type="EMBL" id="PGOL01006627">
    <property type="protein sequence ID" value="PKI33431.1"/>
    <property type="molecule type" value="Genomic_DNA"/>
</dbReference>
<protein>
    <recommendedName>
        <fullName evidence="3">F-box domain-containing protein</fullName>
    </recommendedName>
</protein>
<dbReference type="AlphaFoldDB" id="A0A2I0HP14"/>
<dbReference type="Proteomes" id="UP000233551">
    <property type="component" value="Unassembled WGS sequence"/>
</dbReference>
<dbReference type="SUPFAM" id="SSF81383">
    <property type="entry name" value="F-box domain"/>
    <property type="match status" value="1"/>
</dbReference>
<organism evidence="1 2">
    <name type="scientific">Punica granatum</name>
    <name type="common">Pomegranate</name>
    <dbReference type="NCBI Taxonomy" id="22663"/>
    <lineage>
        <taxon>Eukaryota</taxon>
        <taxon>Viridiplantae</taxon>
        <taxon>Streptophyta</taxon>
        <taxon>Embryophyta</taxon>
        <taxon>Tracheophyta</taxon>
        <taxon>Spermatophyta</taxon>
        <taxon>Magnoliopsida</taxon>
        <taxon>eudicotyledons</taxon>
        <taxon>Gunneridae</taxon>
        <taxon>Pentapetalae</taxon>
        <taxon>rosids</taxon>
        <taxon>malvids</taxon>
        <taxon>Myrtales</taxon>
        <taxon>Lythraceae</taxon>
        <taxon>Punica</taxon>
    </lineage>
</organism>
<comment type="caution">
    <text evidence="1">The sequence shown here is derived from an EMBL/GenBank/DDBJ whole genome shotgun (WGS) entry which is preliminary data.</text>
</comment>
<evidence type="ECO:0000313" key="1">
    <source>
        <dbReference type="EMBL" id="PKI33431.1"/>
    </source>
</evidence>